<name>A0A0K8TGD3_LYGHE</name>
<feature type="compositionally biased region" description="Basic and acidic residues" evidence="1">
    <location>
        <begin position="76"/>
        <end position="90"/>
    </location>
</feature>
<dbReference type="AlphaFoldDB" id="A0A0K8TGD3"/>
<feature type="compositionally biased region" description="Basic residues" evidence="1">
    <location>
        <begin position="139"/>
        <end position="157"/>
    </location>
</feature>
<feature type="non-terminal residue" evidence="2">
    <location>
        <position position="1"/>
    </location>
</feature>
<feature type="compositionally biased region" description="Basic and acidic residues" evidence="1">
    <location>
        <begin position="108"/>
        <end position="126"/>
    </location>
</feature>
<evidence type="ECO:0000256" key="1">
    <source>
        <dbReference type="SAM" id="MobiDB-lite"/>
    </source>
</evidence>
<feature type="non-terminal residue" evidence="2">
    <location>
        <position position="163"/>
    </location>
</feature>
<accession>A0A0K8TGD3</accession>
<proteinExistence type="predicted"/>
<dbReference type="EMBL" id="GBRD01001173">
    <property type="protein sequence ID" value="JAG64648.1"/>
    <property type="molecule type" value="Transcribed_RNA"/>
</dbReference>
<reference evidence="2" key="1">
    <citation type="submission" date="2014-09" db="EMBL/GenBank/DDBJ databases">
        <authorList>
            <person name="Magalhaes I.L.F."/>
            <person name="Oliveira U."/>
            <person name="Santos F.R."/>
            <person name="Vidigal T.H.D.A."/>
            <person name="Brescovit A.D."/>
            <person name="Santos A.J."/>
        </authorList>
    </citation>
    <scope>NUCLEOTIDE SEQUENCE</scope>
</reference>
<organism evidence="2">
    <name type="scientific">Lygus hesperus</name>
    <name type="common">Western plant bug</name>
    <dbReference type="NCBI Taxonomy" id="30085"/>
    <lineage>
        <taxon>Eukaryota</taxon>
        <taxon>Metazoa</taxon>
        <taxon>Ecdysozoa</taxon>
        <taxon>Arthropoda</taxon>
        <taxon>Hexapoda</taxon>
        <taxon>Insecta</taxon>
        <taxon>Pterygota</taxon>
        <taxon>Neoptera</taxon>
        <taxon>Paraneoptera</taxon>
        <taxon>Hemiptera</taxon>
        <taxon>Heteroptera</taxon>
        <taxon>Panheteroptera</taxon>
        <taxon>Cimicomorpha</taxon>
        <taxon>Miridae</taxon>
        <taxon>Mirini</taxon>
        <taxon>Lygus</taxon>
    </lineage>
</organism>
<sequence>IHLFEIYGERDLLEVIAHGEGAALPPRVRVGVNRELRRVSFVRAFGVADSARRLSSSSSARQPAERLRRRFPAGPVRRDLRPRPEVDRLGEQSTMFMIGQGGCERDEENAQKTPKSDHGRRVGERGKRGHRTEKPSQTMRKRCAQLKRDRTVHKKTPHSCSHP</sequence>
<feature type="region of interest" description="Disordered" evidence="1">
    <location>
        <begin position="52"/>
        <end position="163"/>
    </location>
</feature>
<protein>
    <submittedName>
        <fullName evidence="2">Uncharacterized protein</fullName>
    </submittedName>
</protein>
<evidence type="ECO:0000313" key="2">
    <source>
        <dbReference type="EMBL" id="JAG64648.1"/>
    </source>
</evidence>